<evidence type="ECO:0000313" key="2">
    <source>
        <dbReference type="EMBL" id="PIQ88424.1"/>
    </source>
</evidence>
<accession>A0A2H0LXM2</accession>
<dbReference type="AlphaFoldDB" id="A0A2H0LXM2"/>
<organism evidence="2 3">
    <name type="scientific">Candidatus Ghiorseimicrobium undicola</name>
    <dbReference type="NCBI Taxonomy" id="1974746"/>
    <lineage>
        <taxon>Bacteria</taxon>
        <taxon>Pseudomonadati</taxon>
        <taxon>Candidatus Omnitrophota</taxon>
        <taxon>Candidatus Ghiorseimicrobium</taxon>
    </lineage>
</organism>
<gene>
    <name evidence="2" type="ORF">COV72_08970</name>
</gene>
<proteinExistence type="predicted"/>
<reference evidence="2 3" key="1">
    <citation type="submission" date="2017-09" db="EMBL/GenBank/DDBJ databases">
        <title>Depth-based differentiation of microbial function through sediment-hosted aquifers and enrichment of novel symbionts in the deep terrestrial subsurface.</title>
        <authorList>
            <person name="Probst A.J."/>
            <person name="Ladd B."/>
            <person name="Jarett J.K."/>
            <person name="Geller-Mcgrath D.E."/>
            <person name="Sieber C.M."/>
            <person name="Emerson J.B."/>
            <person name="Anantharaman K."/>
            <person name="Thomas B.C."/>
            <person name="Malmstrom R."/>
            <person name="Stieglmeier M."/>
            <person name="Klingl A."/>
            <person name="Woyke T."/>
            <person name="Ryan C.M."/>
            <person name="Banfield J.F."/>
        </authorList>
    </citation>
    <scope>NUCLEOTIDE SEQUENCE [LARGE SCALE GENOMIC DNA]</scope>
    <source>
        <strain evidence="2">CG11_big_fil_rev_8_21_14_0_20_42_13</strain>
    </source>
</reference>
<dbReference type="Proteomes" id="UP000229641">
    <property type="component" value="Unassembled WGS sequence"/>
</dbReference>
<keyword evidence="1" id="KW-0732">Signal</keyword>
<name>A0A2H0LXM2_9BACT</name>
<dbReference type="EMBL" id="PCWA01000109">
    <property type="protein sequence ID" value="PIQ88424.1"/>
    <property type="molecule type" value="Genomic_DNA"/>
</dbReference>
<dbReference type="PROSITE" id="PS51257">
    <property type="entry name" value="PROKAR_LIPOPROTEIN"/>
    <property type="match status" value="1"/>
</dbReference>
<feature type="chain" id="PRO_5013809486" description="Lipoprotein" evidence="1">
    <location>
        <begin position="25"/>
        <end position="156"/>
    </location>
</feature>
<feature type="signal peptide" evidence="1">
    <location>
        <begin position="1"/>
        <end position="24"/>
    </location>
</feature>
<evidence type="ECO:0000256" key="1">
    <source>
        <dbReference type="SAM" id="SignalP"/>
    </source>
</evidence>
<evidence type="ECO:0000313" key="3">
    <source>
        <dbReference type="Proteomes" id="UP000229641"/>
    </source>
</evidence>
<evidence type="ECO:0008006" key="4">
    <source>
        <dbReference type="Google" id="ProtNLM"/>
    </source>
</evidence>
<sequence length="156" mass="18047">MIKKISLSSIILVLLFLFSVFACAQDAKEAPKEEALEFAGTIIDNKSAEKYLDELSTFAPRYPKAQAVIPLSVEAGYSIYTAEGELYRFSDDSNKKIIEFLQDRNNTVQVIIEAREDEEEELELISIENRYRGVKPVRHIRKEPYHKEYEPNQKNR</sequence>
<protein>
    <recommendedName>
        <fullName evidence="4">Lipoprotein</fullName>
    </recommendedName>
</protein>
<comment type="caution">
    <text evidence="2">The sequence shown here is derived from an EMBL/GenBank/DDBJ whole genome shotgun (WGS) entry which is preliminary data.</text>
</comment>